<dbReference type="GO" id="GO:0003677">
    <property type="term" value="F:DNA binding"/>
    <property type="evidence" value="ECO:0007669"/>
    <property type="project" value="UniProtKB-KW"/>
</dbReference>
<dbReference type="Pfam" id="PF13411">
    <property type="entry name" value="MerR_1"/>
    <property type="match status" value="1"/>
</dbReference>
<reference evidence="5 6" key="1">
    <citation type="journal article" date="2006" name="Int. J. Syst. Evol. Microbiol.">
        <title>Dyella yeojuensis sp. nov., isolated from greenhouse soil in Korea.</title>
        <authorList>
            <person name="Kim B.Y."/>
            <person name="Weon H.Y."/>
            <person name="Lee K.H."/>
            <person name="Seok S.J."/>
            <person name="Kwon S.W."/>
            <person name="Go S.J."/>
            <person name="Stackebrandt E."/>
        </authorList>
    </citation>
    <scope>NUCLEOTIDE SEQUENCE [LARGE SCALE GENOMIC DNA]</scope>
    <source>
        <strain evidence="5 6">DSM 17673</strain>
    </source>
</reference>
<keyword evidence="1" id="KW-0238">DNA-binding</keyword>
<dbReference type="PROSITE" id="PS00552">
    <property type="entry name" value="HTH_MERR_1"/>
    <property type="match status" value="1"/>
</dbReference>
<dbReference type="Gene3D" id="1.10.1660.10">
    <property type="match status" value="1"/>
</dbReference>
<evidence type="ECO:0000313" key="6">
    <source>
        <dbReference type="Proteomes" id="UP000518878"/>
    </source>
</evidence>
<dbReference type="AlphaFoldDB" id="A0A7X5TS30"/>
<dbReference type="PANTHER" id="PTHR30204:SF98">
    <property type="entry name" value="HTH-TYPE TRANSCRIPTIONAL REGULATOR ADHR"/>
    <property type="match status" value="1"/>
</dbReference>
<keyword evidence="6" id="KW-1185">Reference proteome</keyword>
<evidence type="ECO:0000259" key="4">
    <source>
        <dbReference type="PROSITE" id="PS50937"/>
    </source>
</evidence>
<dbReference type="SUPFAM" id="SSF46955">
    <property type="entry name" value="Putative DNA-binding domain"/>
    <property type="match status" value="1"/>
</dbReference>
<feature type="region of interest" description="Disordered" evidence="3">
    <location>
        <begin position="121"/>
        <end position="151"/>
    </location>
</feature>
<comment type="caution">
    <text evidence="5">The sequence shown here is derived from an EMBL/GenBank/DDBJ whole genome shotgun (WGS) entry which is preliminary data.</text>
</comment>
<sequence>MPDTMTIAEAALATGLTTHTLRYYEQIGLIEPVPRRSGQRVYGDAEMRLIRFVLKLRCTGMSMRDIQEYVRLRRLGETPESIRERGDLLARHAAKLRDQLADLTETIARLDEKIALYRSIYPDEPVPHPSPAEPPTPAAAAKAPSNRRRHA</sequence>
<proteinExistence type="predicted"/>
<protein>
    <submittedName>
        <fullName evidence="5">MerR family transcriptional regulator</fullName>
    </submittedName>
</protein>
<gene>
    <name evidence="5" type="ORF">HBF32_17925</name>
</gene>
<feature type="coiled-coil region" evidence="2">
    <location>
        <begin position="93"/>
        <end position="120"/>
    </location>
</feature>
<evidence type="ECO:0000313" key="5">
    <source>
        <dbReference type="EMBL" id="NID17358.1"/>
    </source>
</evidence>
<organism evidence="5 6">
    <name type="scientific">Luteibacter yeojuensis</name>
    <dbReference type="NCBI Taxonomy" id="345309"/>
    <lineage>
        <taxon>Bacteria</taxon>
        <taxon>Pseudomonadati</taxon>
        <taxon>Pseudomonadota</taxon>
        <taxon>Gammaproteobacteria</taxon>
        <taxon>Lysobacterales</taxon>
        <taxon>Rhodanobacteraceae</taxon>
        <taxon>Luteibacter</taxon>
    </lineage>
</organism>
<dbReference type="PROSITE" id="PS50937">
    <property type="entry name" value="HTH_MERR_2"/>
    <property type="match status" value="1"/>
</dbReference>
<keyword evidence="2" id="KW-0175">Coiled coil</keyword>
<dbReference type="GO" id="GO:0003700">
    <property type="term" value="F:DNA-binding transcription factor activity"/>
    <property type="evidence" value="ECO:0007669"/>
    <property type="project" value="InterPro"/>
</dbReference>
<dbReference type="InterPro" id="IPR047057">
    <property type="entry name" value="MerR_fam"/>
</dbReference>
<feature type="domain" description="HTH merR-type" evidence="4">
    <location>
        <begin position="4"/>
        <end position="72"/>
    </location>
</feature>
<name>A0A7X5TS30_9GAMM</name>
<dbReference type="Proteomes" id="UP000518878">
    <property type="component" value="Unassembled WGS sequence"/>
</dbReference>
<dbReference type="CDD" id="cd01109">
    <property type="entry name" value="HTH_YyaN"/>
    <property type="match status" value="1"/>
</dbReference>
<evidence type="ECO:0000256" key="3">
    <source>
        <dbReference type="SAM" id="MobiDB-lite"/>
    </source>
</evidence>
<evidence type="ECO:0000256" key="2">
    <source>
        <dbReference type="SAM" id="Coils"/>
    </source>
</evidence>
<dbReference type="InterPro" id="IPR000551">
    <property type="entry name" value="MerR-type_HTH_dom"/>
</dbReference>
<dbReference type="PRINTS" id="PR00040">
    <property type="entry name" value="HTHMERR"/>
</dbReference>
<feature type="compositionally biased region" description="Pro residues" evidence="3">
    <location>
        <begin position="127"/>
        <end position="137"/>
    </location>
</feature>
<accession>A0A7X5TS30</accession>
<dbReference type="EMBL" id="JAAQTL010000003">
    <property type="protein sequence ID" value="NID17358.1"/>
    <property type="molecule type" value="Genomic_DNA"/>
</dbReference>
<dbReference type="SMART" id="SM00422">
    <property type="entry name" value="HTH_MERR"/>
    <property type="match status" value="1"/>
</dbReference>
<dbReference type="PANTHER" id="PTHR30204">
    <property type="entry name" value="REDOX-CYCLING DRUG-SENSING TRANSCRIPTIONAL ACTIVATOR SOXR"/>
    <property type="match status" value="1"/>
</dbReference>
<evidence type="ECO:0000256" key="1">
    <source>
        <dbReference type="ARBA" id="ARBA00023125"/>
    </source>
</evidence>
<dbReference type="RefSeq" id="WP_166701175.1">
    <property type="nucleotide sequence ID" value="NZ_JAAQTL010000003.1"/>
</dbReference>
<dbReference type="InterPro" id="IPR009061">
    <property type="entry name" value="DNA-bd_dom_put_sf"/>
</dbReference>